<keyword evidence="2" id="KW-1185">Reference proteome</keyword>
<evidence type="ECO:0000313" key="1">
    <source>
        <dbReference type="EMBL" id="SET41354.1"/>
    </source>
</evidence>
<dbReference type="AlphaFoldDB" id="A0A1I0E9G0"/>
<accession>A0A1I0E9G0</accession>
<dbReference type="EMBL" id="FOHO01000005">
    <property type="protein sequence ID" value="SET41354.1"/>
    <property type="molecule type" value="Genomic_DNA"/>
</dbReference>
<gene>
    <name evidence="1" type="ORF">SAMN04489858_10538</name>
</gene>
<reference evidence="1 2" key="1">
    <citation type="submission" date="2016-10" db="EMBL/GenBank/DDBJ databases">
        <authorList>
            <person name="de Groot N.N."/>
        </authorList>
    </citation>
    <scope>NUCLEOTIDE SEQUENCE [LARGE SCALE GENOMIC DNA]</scope>
    <source>
        <strain evidence="1 2">DSM 17862</strain>
    </source>
</reference>
<organism evidence="1 2">
    <name type="scientific">Paracoccus homiensis</name>
    <dbReference type="NCBI Taxonomy" id="364199"/>
    <lineage>
        <taxon>Bacteria</taxon>
        <taxon>Pseudomonadati</taxon>
        <taxon>Pseudomonadota</taxon>
        <taxon>Alphaproteobacteria</taxon>
        <taxon>Rhodobacterales</taxon>
        <taxon>Paracoccaceae</taxon>
        <taxon>Paracoccus</taxon>
    </lineage>
</organism>
<name>A0A1I0E9G0_9RHOB</name>
<evidence type="ECO:0000313" key="2">
    <source>
        <dbReference type="Proteomes" id="UP000199180"/>
    </source>
</evidence>
<dbReference type="Proteomes" id="UP000199180">
    <property type="component" value="Unassembled WGS sequence"/>
</dbReference>
<protein>
    <submittedName>
        <fullName evidence="1">Uncharacterized protein</fullName>
    </submittedName>
</protein>
<sequence length="201" mass="21651">MVARGPSQPTTTRFTGWLQQYRFESTQRESSATGWPSKTLLHCAHLSIRLKGIGFAGPGAMPRGVWGFSAPVSRVVGTPFLAVPRARIPLARRQADDPPRFHLAPLPTATFLGHPEQPGRAGEVEPGFKAAGIGFEYRNLAVGPQCRDALPGPAVAVSAGKTVPVQNARDDIVAGNSRKLADSLDNIQRCPVNGEARQRRR</sequence>
<proteinExistence type="predicted"/>